<sequence length="104" mass="11695">MLFSSINSISDIFNGYVNMQPATITGGKKSKSSSNKSKKITVENLIFLLIKKYKKDFNKRMKKGGNANQASVDVATRTIPDMGDLSFNKSLDLDQMNTYERETF</sequence>
<name>A0A6C0DLG3_9ZZZZ</name>
<evidence type="ECO:0000313" key="1">
    <source>
        <dbReference type="EMBL" id="QHT17798.1"/>
    </source>
</evidence>
<accession>A0A6C0DLG3</accession>
<proteinExistence type="predicted"/>
<dbReference type="AlphaFoldDB" id="A0A6C0DLG3"/>
<reference evidence="1" key="1">
    <citation type="journal article" date="2020" name="Nature">
        <title>Giant virus diversity and host interactions through global metagenomics.</title>
        <authorList>
            <person name="Schulz F."/>
            <person name="Roux S."/>
            <person name="Paez-Espino D."/>
            <person name="Jungbluth S."/>
            <person name="Walsh D.A."/>
            <person name="Denef V.J."/>
            <person name="McMahon K.D."/>
            <person name="Konstantinidis K.T."/>
            <person name="Eloe-Fadrosh E.A."/>
            <person name="Kyrpides N.C."/>
            <person name="Woyke T."/>
        </authorList>
    </citation>
    <scope>NUCLEOTIDE SEQUENCE</scope>
    <source>
        <strain evidence="1">GVMAG-M-3300023174-30</strain>
    </source>
</reference>
<dbReference type="EMBL" id="MN739644">
    <property type="protein sequence ID" value="QHT17798.1"/>
    <property type="molecule type" value="Genomic_DNA"/>
</dbReference>
<organism evidence="1">
    <name type="scientific">viral metagenome</name>
    <dbReference type="NCBI Taxonomy" id="1070528"/>
    <lineage>
        <taxon>unclassified sequences</taxon>
        <taxon>metagenomes</taxon>
        <taxon>organismal metagenomes</taxon>
    </lineage>
</organism>
<protein>
    <submittedName>
        <fullName evidence="1">Uncharacterized protein</fullName>
    </submittedName>
</protein>